<dbReference type="PRINTS" id="PR00367">
    <property type="entry name" value="ETHRSPELEMNT"/>
</dbReference>
<accession>A0A175YLS9</accession>
<dbReference type="Gramene" id="KZM84101">
    <property type="protein sequence ID" value="KZM84101"/>
    <property type="gene ID" value="DCAR_028477"/>
</dbReference>
<dbReference type="InterPro" id="IPR016177">
    <property type="entry name" value="DNA-bd_dom_sf"/>
</dbReference>
<evidence type="ECO:0000313" key="12">
    <source>
        <dbReference type="EMBL" id="WOH11343.1"/>
    </source>
</evidence>
<dbReference type="AlphaFoldDB" id="A0A175YLS9"/>
<comment type="subcellular location">
    <subcellularLocation>
        <location evidence="1">Nucleus</location>
    </subcellularLocation>
</comment>
<dbReference type="GO" id="GO:0005634">
    <property type="term" value="C:nucleus"/>
    <property type="evidence" value="ECO:0007669"/>
    <property type="project" value="UniProtKB-SubCell"/>
</dbReference>
<feature type="domain" description="AP2/ERF" evidence="10">
    <location>
        <begin position="20"/>
        <end position="77"/>
    </location>
</feature>
<evidence type="ECO:0000256" key="9">
    <source>
        <dbReference type="SAM" id="MobiDB-lite"/>
    </source>
</evidence>
<dbReference type="KEGG" id="dcr:108199012"/>
<keyword evidence="5" id="KW-0010">Activator</keyword>
<evidence type="ECO:0000256" key="1">
    <source>
        <dbReference type="ARBA" id="ARBA00004123"/>
    </source>
</evidence>
<dbReference type="InterPro" id="IPR001471">
    <property type="entry name" value="AP2/ERF_dom"/>
</dbReference>
<evidence type="ECO:0000259" key="10">
    <source>
        <dbReference type="PROSITE" id="PS51032"/>
    </source>
</evidence>
<dbReference type="OrthoDB" id="1918918at2759"/>
<dbReference type="PROSITE" id="PS51032">
    <property type="entry name" value="AP2_ERF"/>
    <property type="match status" value="1"/>
</dbReference>
<protein>
    <recommendedName>
        <fullName evidence="10">AP2/ERF domain-containing protein</fullName>
    </recommendedName>
</protein>
<keyword evidence="7" id="KW-0539">Nucleus</keyword>
<name>A0A175YLS9_DAUCS</name>
<dbReference type="InterPro" id="IPR051032">
    <property type="entry name" value="AP2/ERF_TF_ERF_subfamily"/>
</dbReference>
<organism evidence="11">
    <name type="scientific">Daucus carota subsp. sativus</name>
    <name type="common">Carrot</name>
    <dbReference type="NCBI Taxonomy" id="79200"/>
    <lineage>
        <taxon>Eukaryota</taxon>
        <taxon>Viridiplantae</taxon>
        <taxon>Streptophyta</taxon>
        <taxon>Embryophyta</taxon>
        <taxon>Tracheophyta</taxon>
        <taxon>Spermatophyta</taxon>
        <taxon>Magnoliopsida</taxon>
        <taxon>eudicotyledons</taxon>
        <taxon>Gunneridae</taxon>
        <taxon>Pentapetalae</taxon>
        <taxon>asterids</taxon>
        <taxon>campanulids</taxon>
        <taxon>Apiales</taxon>
        <taxon>Apiaceae</taxon>
        <taxon>Apioideae</taxon>
        <taxon>Scandiceae</taxon>
        <taxon>Daucinae</taxon>
        <taxon>Daucus</taxon>
        <taxon>Daucus sect. Daucus</taxon>
    </lineage>
</organism>
<keyword evidence="13" id="KW-1185">Reference proteome</keyword>
<dbReference type="CDD" id="cd00018">
    <property type="entry name" value="AP2"/>
    <property type="match status" value="1"/>
</dbReference>
<dbReference type="Proteomes" id="UP000077755">
    <property type="component" value="Chromosome 8"/>
</dbReference>
<feature type="region of interest" description="Disordered" evidence="9">
    <location>
        <begin position="103"/>
        <end position="129"/>
    </location>
</feature>
<keyword evidence="4" id="KW-0238">DNA-binding</keyword>
<evidence type="ECO:0000313" key="11">
    <source>
        <dbReference type="EMBL" id="KZM84101.1"/>
    </source>
</evidence>
<sequence>MDINVTRESSGQAGHDQQVKYTGVRLRKWGKYVSEIRLPNSRERIWLGSYDSAVEAARAFDAAQFCLRGPSAKFNFPDNPPDIPGGRSLTPGQIQVEAARFAHSAPPQCSANNPQAEAHQAEAPSNTGQVGVENSLLDEFRTMSWETESVSEFGYFQGFDDFENELLLSGPNYGMDEVEETGDDSFTTHGSFLWNF</sequence>
<keyword evidence="6" id="KW-0804">Transcription</keyword>
<keyword evidence="3" id="KW-0805">Transcription regulation</keyword>
<dbReference type="EMBL" id="CP093350">
    <property type="protein sequence ID" value="WOH11343.1"/>
    <property type="molecule type" value="Genomic_DNA"/>
</dbReference>
<evidence type="ECO:0000256" key="2">
    <source>
        <dbReference type="ARBA" id="ARBA00022821"/>
    </source>
</evidence>
<dbReference type="GO" id="GO:0003700">
    <property type="term" value="F:DNA-binding transcription factor activity"/>
    <property type="evidence" value="ECO:0007669"/>
    <property type="project" value="InterPro"/>
</dbReference>
<evidence type="ECO:0000256" key="4">
    <source>
        <dbReference type="ARBA" id="ARBA00023125"/>
    </source>
</evidence>
<dbReference type="InterPro" id="IPR036955">
    <property type="entry name" value="AP2/ERF_dom_sf"/>
</dbReference>
<dbReference type="PANTHER" id="PTHR31985">
    <property type="entry name" value="ETHYLENE-RESPONSIVE TRANSCRIPTION FACTOR ERF042-RELATED"/>
    <property type="match status" value="1"/>
</dbReference>
<dbReference type="Pfam" id="PF00847">
    <property type="entry name" value="AP2"/>
    <property type="match status" value="1"/>
</dbReference>
<reference evidence="12" key="2">
    <citation type="submission" date="2022-03" db="EMBL/GenBank/DDBJ databases">
        <title>Draft title - Genomic analysis of global carrot germplasm unveils the trajectory of domestication and the origin of high carotenoid orange carrot.</title>
        <authorList>
            <person name="Iorizzo M."/>
            <person name="Ellison S."/>
            <person name="Senalik D."/>
            <person name="Macko-Podgorni A."/>
            <person name="Grzebelus D."/>
            <person name="Bostan H."/>
            <person name="Rolling W."/>
            <person name="Curaba J."/>
            <person name="Simon P."/>
        </authorList>
    </citation>
    <scope>NUCLEOTIDE SEQUENCE</scope>
    <source>
        <tissue evidence="12">Leaf</tissue>
    </source>
</reference>
<dbReference type="FunFam" id="3.30.730.10:FF:000001">
    <property type="entry name" value="Ethylene-responsive transcription factor 2"/>
    <property type="match status" value="1"/>
</dbReference>
<evidence type="ECO:0000256" key="6">
    <source>
        <dbReference type="ARBA" id="ARBA00023163"/>
    </source>
</evidence>
<dbReference type="SMART" id="SM00380">
    <property type="entry name" value="AP2"/>
    <property type="match status" value="1"/>
</dbReference>
<evidence type="ECO:0000256" key="3">
    <source>
        <dbReference type="ARBA" id="ARBA00023015"/>
    </source>
</evidence>
<dbReference type="GO" id="GO:0006952">
    <property type="term" value="P:defense response"/>
    <property type="evidence" value="ECO:0007669"/>
    <property type="project" value="UniProtKB-KW"/>
</dbReference>
<dbReference type="PANTHER" id="PTHR31985:SF215">
    <property type="entry name" value="OS02G0781300 PROTEIN"/>
    <property type="match status" value="1"/>
</dbReference>
<evidence type="ECO:0000313" key="13">
    <source>
        <dbReference type="Proteomes" id="UP000077755"/>
    </source>
</evidence>
<dbReference type="GO" id="GO:0003677">
    <property type="term" value="F:DNA binding"/>
    <property type="evidence" value="ECO:0007669"/>
    <property type="project" value="UniProtKB-KW"/>
</dbReference>
<gene>
    <name evidence="11" type="ORF">DCAR_028477</name>
    <name evidence="12" type="ORF">DCAR_0830825</name>
</gene>
<dbReference type="SUPFAM" id="SSF54171">
    <property type="entry name" value="DNA-binding domain"/>
    <property type="match status" value="1"/>
</dbReference>
<proteinExistence type="inferred from homology"/>
<reference evidence="11" key="1">
    <citation type="journal article" date="2016" name="Nat. Genet.">
        <title>A high-quality carrot genome assembly provides new insights into carotenoid accumulation and asterid genome evolution.</title>
        <authorList>
            <person name="Iorizzo M."/>
            <person name="Ellison S."/>
            <person name="Senalik D."/>
            <person name="Zeng P."/>
            <person name="Satapoomin P."/>
            <person name="Huang J."/>
            <person name="Bowman M."/>
            <person name="Iovene M."/>
            <person name="Sanseverino W."/>
            <person name="Cavagnaro P."/>
            <person name="Yildiz M."/>
            <person name="Macko-Podgorni A."/>
            <person name="Moranska E."/>
            <person name="Grzebelus E."/>
            <person name="Grzebelus D."/>
            <person name="Ashrafi H."/>
            <person name="Zheng Z."/>
            <person name="Cheng S."/>
            <person name="Spooner D."/>
            <person name="Van Deynze A."/>
            <person name="Simon P."/>
        </authorList>
    </citation>
    <scope>NUCLEOTIDE SEQUENCE [LARGE SCALE GENOMIC DNA]</scope>
    <source>
        <tissue evidence="11">Leaf</tissue>
    </source>
</reference>
<evidence type="ECO:0000256" key="7">
    <source>
        <dbReference type="ARBA" id="ARBA00023242"/>
    </source>
</evidence>
<dbReference type="EMBL" id="LNRQ01000008">
    <property type="protein sequence ID" value="KZM84101.1"/>
    <property type="molecule type" value="Genomic_DNA"/>
</dbReference>
<keyword evidence="2" id="KW-0611">Plant defense</keyword>
<comment type="similarity">
    <text evidence="8">Belongs to the AP2/ERF transcription factor family. ERF subfamily.</text>
</comment>
<dbReference type="Gene3D" id="3.30.730.10">
    <property type="entry name" value="AP2/ERF domain"/>
    <property type="match status" value="1"/>
</dbReference>
<dbReference type="STRING" id="79200.A0A175YLS9"/>
<evidence type="ECO:0000256" key="8">
    <source>
        <dbReference type="ARBA" id="ARBA00024343"/>
    </source>
</evidence>
<evidence type="ECO:0000256" key="5">
    <source>
        <dbReference type="ARBA" id="ARBA00023159"/>
    </source>
</evidence>